<proteinExistence type="predicted"/>
<dbReference type="OrthoDB" id="47969at2"/>
<dbReference type="AlphaFoldDB" id="A0A1S8T5H4"/>
<dbReference type="Gene3D" id="3.30.1930.10">
    <property type="entry name" value="capsid protein of prophage domain"/>
    <property type="match status" value="1"/>
</dbReference>
<dbReference type="STRING" id="29367.CLPUN_46150"/>
<gene>
    <name evidence="1" type="ORF">CLPUN_46150</name>
</gene>
<dbReference type="Pfam" id="PF03864">
    <property type="entry name" value="Phage_cap_E"/>
    <property type="match status" value="1"/>
</dbReference>
<keyword evidence="2" id="KW-1185">Reference proteome</keyword>
<reference evidence="1 2" key="1">
    <citation type="submission" date="2016-05" db="EMBL/GenBank/DDBJ databases">
        <title>Microbial solvent formation.</title>
        <authorList>
            <person name="Poehlein A."/>
            <person name="Montoya Solano J.D."/>
            <person name="Flitsch S."/>
            <person name="Krabben P."/>
            <person name="Duerre P."/>
            <person name="Daniel R."/>
        </authorList>
    </citation>
    <scope>NUCLEOTIDE SEQUENCE [LARGE SCALE GENOMIC DNA]</scope>
    <source>
        <strain evidence="1 2">DSM 2619</strain>
    </source>
</reference>
<evidence type="ECO:0000313" key="1">
    <source>
        <dbReference type="EMBL" id="OOM72912.1"/>
    </source>
</evidence>
<dbReference type="Proteomes" id="UP000190890">
    <property type="component" value="Unassembled WGS sequence"/>
</dbReference>
<protein>
    <recommendedName>
        <fullName evidence="3">Phage major capsid protein E</fullName>
    </recommendedName>
</protein>
<name>A0A1S8T5H4_9CLOT</name>
<evidence type="ECO:0000313" key="2">
    <source>
        <dbReference type="Proteomes" id="UP000190890"/>
    </source>
</evidence>
<organism evidence="1 2">
    <name type="scientific">Clostridium puniceum</name>
    <dbReference type="NCBI Taxonomy" id="29367"/>
    <lineage>
        <taxon>Bacteria</taxon>
        <taxon>Bacillati</taxon>
        <taxon>Bacillota</taxon>
        <taxon>Clostridia</taxon>
        <taxon>Eubacteriales</taxon>
        <taxon>Clostridiaceae</taxon>
        <taxon>Clostridium</taxon>
    </lineage>
</organism>
<dbReference type="RefSeq" id="WP_077849536.1">
    <property type="nucleotide sequence ID" value="NZ_LZZM01000219.1"/>
</dbReference>
<evidence type="ECO:0008006" key="3">
    <source>
        <dbReference type="Google" id="ProtNLM"/>
    </source>
</evidence>
<dbReference type="InterPro" id="IPR005564">
    <property type="entry name" value="Major_capsid_GpE"/>
</dbReference>
<comment type="caution">
    <text evidence="1">The sequence shown here is derived from an EMBL/GenBank/DDBJ whole genome shotgun (WGS) entry which is preliminary data.</text>
</comment>
<accession>A0A1S8T5H4</accession>
<dbReference type="EMBL" id="LZZM01000219">
    <property type="protein sequence ID" value="OOM72912.1"/>
    <property type="molecule type" value="Genomic_DNA"/>
</dbReference>
<sequence length="349" mass="38735">MDIKDFISSKNIALYMKELPVESTVDRALFPNKKQLSTELEFAKGAKKKTVALRMSKFDVATKVRALSASLDIQKKEMPFFKEAVGINETKRRELINAVSANNENLVKALTSQVFDNYTDLIDGANVQTKRMRTSLIQNGIINITSEDGDIVADYGVPANHKRVLAGTSKWSDPSADIVGDVQSFQKAITDDNYTKPTTLLLTEKTFNNTIMVNTAITAHLHSNVNATSLILSQQDYINFCKERMGLSIVFLENATYVPYENADPEPYYTDGKITLMSGTTLGFTVYGTTPEEYDKTYGSGKLDTSIVQEAIAITTMVKEDPITVDTKVSQNAIPSFERADEVFFGTVY</sequence>
<dbReference type="Gene3D" id="3.15.30.10">
    <property type="entry name" value="putative capsid protein of prophage domain like"/>
    <property type="match status" value="1"/>
</dbReference>